<evidence type="ECO:0000256" key="7">
    <source>
        <dbReference type="SAM" id="Phobius"/>
    </source>
</evidence>
<dbReference type="SUPFAM" id="SSF55874">
    <property type="entry name" value="ATPase domain of HSP90 chaperone/DNA topoisomerase II/histidine kinase"/>
    <property type="match status" value="1"/>
</dbReference>
<accession>A0A6S6TCS3</accession>
<keyword evidence="3" id="KW-0597">Phosphoprotein</keyword>
<dbReference type="Pfam" id="PF02518">
    <property type="entry name" value="HATPase_c"/>
    <property type="match status" value="1"/>
</dbReference>
<feature type="transmembrane region" description="Helical" evidence="7">
    <location>
        <begin position="20"/>
        <end position="44"/>
    </location>
</feature>
<dbReference type="CDD" id="cd00075">
    <property type="entry name" value="HATPase"/>
    <property type="match status" value="1"/>
</dbReference>
<keyword evidence="7" id="KW-0812">Transmembrane</keyword>
<evidence type="ECO:0000256" key="1">
    <source>
        <dbReference type="ARBA" id="ARBA00000085"/>
    </source>
</evidence>
<dbReference type="InterPro" id="IPR004358">
    <property type="entry name" value="Sig_transdc_His_kin-like_C"/>
</dbReference>
<dbReference type="InterPro" id="IPR005467">
    <property type="entry name" value="His_kinase_dom"/>
</dbReference>
<dbReference type="Gene3D" id="1.10.287.130">
    <property type="match status" value="1"/>
</dbReference>
<proteinExistence type="predicted"/>
<dbReference type="CDD" id="cd00082">
    <property type="entry name" value="HisKA"/>
    <property type="match status" value="1"/>
</dbReference>
<dbReference type="InterPro" id="IPR036097">
    <property type="entry name" value="HisK_dim/P_sf"/>
</dbReference>
<protein>
    <recommendedName>
        <fullName evidence="2">histidine kinase</fullName>
        <ecNumber evidence="2">2.7.13.3</ecNumber>
    </recommendedName>
</protein>
<dbReference type="Gene3D" id="3.30.565.10">
    <property type="entry name" value="Histidine kinase-like ATPase, C-terminal domain"/>
    <property type="match status" value="1"/>
</dbReference>
<keyword evidence="5 9" id="KW-0418">Kinase</keyword>
<dbReference type="PROSITE" id="PS50109">
    <property type="entry name" value="HIS_KIN"/>
    <property type="match status" value="1"/>
</dbReference>
<dbReference type="PANTHER" id="PTHR45453">
    <property type="entry name" value="PHOSPHATE REGULON SENSOR PROTEIN PHOR"/>
    <property type="match status" value="1"/>
</dbReference>
<dbReference type="Pfam" id="PF00512">
    <property type="entry name" value="HisKA"/>
    <property type="match status" value="1"/>
</dbReference>
<keyword evidence="7" id="KW-0472">Membrane</keyword>
<evidence type="ECO:0000313" key="9">
    <source>
        <dbReference type="EMBL" id="CAA6814197.1"/>
    </source>
</evidence>
<keyword evidence="7" id="KW-1133">Transmembrane helix</keyword>
<dbReference type="SMART" id="SM00388">
    <property type="entry name" value="HisKA"/>
    <property type="match status" value="1"/>
</dbReference>
<dbReference type="SUPFAM" id="SSF47384">
    <property type="entry name" value="Homodimeric domain of signal transducing histidine kinase"/>
    <property type="match status" value="1"/>
</dbReference>
<keyword evidence="6" id="KW-0902">Two-component regulatory system</keyword>
<evidence type="ECO:0000256" key="6">
    <source>
        <dbReference type="ARBA" id="ARBA00023012"/>
    </source>
</evidence>
<evidence type="ECO:0000256" key="5">
    <source>
        <dbReference type="ARBA" id="ARBA00022777"/>
    </source>
</evidence>
<name>A0A6S6TCS3_9BACT</name>
<evidence type="ECO:0000256" key="2">
    <source>
        <dbReference type="ARBA" id="ARBA00012438"/>
    </source>
</evidence>
<reference evidence="9" key="1">
    <citation type="submission" date="2020-01" db="EMBL/GenBank/DDBJ databases">
        <authorList>
            <person name="Meier V. D."/>
            <person name="Meier V D."/>
        </authorList>
    </citation>
    <scope>NUCLEOTIDE SEQUENCE</scope>
    <source>
        <strain evidence="9">HLG_WM_MAG_02</strain>
    </source>
</reference>
<dbReference type="GO" id="GO:0004721">
    <property type="term" value="F:phosphoprotein phosphatase activity"/>
    <property type="evidence" value="ECO:0007669"/>
    <property type="project" value="TreeGrafter"/>
</dbReference>
<dbReference type="InterPro" id="IPR003594">
    <property type="entry name" value="HATPase_dom"/>
</dbReference>
<dbReference type="InterPro" id="IPR003661">
    <property type="entry name" value="HisK_dim/P_dom"/>
</dbReference>
<dbReference type="EMBL" id="CACVAZ010000090">
    <property type="protein sequence ID" value="CAA6814197.1"/>
    <property type="molecule type" value="Genomic_DNA"/>
</dbReference>
<gene>
    <name evidence="9" type="ORF">HELGO_WM16729</name>
</gene>
<dbReference type="GO" id="GO:0016036">
    <property type="term" value="P:cellular response to phosphate starvation"/>
    <property type="evidence" value="ECO:0007669"/>
    <property type="project" value="TreeGrafter"/>
</dbReference>
<evidence type="ECO:0000256" key="4">
    <source>
        <dbReference type="ARBA" id="ARBA00022679"/>
    </source>
</evidence>
<feature type="transmembrane region" description="Helical" evidence="7">
    <location>
        <begin position="146"/>
        <end position="169"/>
    </location>
</feature>
<keyword evidence="4" id="KW-0808">Transferase</keyword>
<dbReference type="InterPro" id="IPR050351">
    <property type="entry name" value="BphY/WalK/GraS-like"/>
</dbReference>
<dbReference type="InterPro" id="IPR036890">
    <property type="entry name" value="HATPase_C_sf"/>
</dbReference>
<dbReference type="PRINTS" id="PR00344">
    <property type="entry name" value="BCTRLSENSOR"/>
</dbReference>
<organism evidence="9">
    <name type="scientific">uncultured Sulfurovum sp</name>
    <dbReference type="NCBI Taxonomy" id="269237"/>
    <lineage>
        <taxon>Bacteria</taxon>
        <taxon>Pseudomonadati</taxon>
        <taxon>Campylobacterota</taxon>
        <taxon>Epsilonproteobacteria</taxon>
        <taxon>Campylobacterales</taxon>
        <taxon>Sulfurovaceae</taxon>
        <taxon>Sulfurovum</taxon>
        <taxon>environmental samples</taxon>
    </lineage>
</organism>
<dbReference type="AlphaFoldDB" id="A0A6S6TCS3"/>
<dbReference type="SMART" id="SM00387">
    <property type="entry name" value="HATPase_c"/>
    <property type="match status" value="1"/>
</dbReference>
<evidence type="ECO:0000256" key="3">
    <source>
        <dbReference type="ARBA" id="ARBA00022553"/>
    </source>
</evidence>
<dbReference type="PANTHER" id="PTHR45453:SF1">
    <property type="entry name" value="PHOSPHATE REGULON SENSOR PROTEIN PHOR"/>
    <property type="match status" value="1"/>
</dbReference>
<evidence type="ECO:0000259" key="8">
    <source>
        <dbReference type="PROSITE" id="PS50109"/>
    </source>
</evidence>
<dbReference type="EC" id="2.7.13.3" evidence="2"/>
<sequence length="395" mass="46670">MFVDWGIELTFDSESFARNYAIKYTLILAVILIVPLFFYLSMLLQIDKAKVKFSLETQVYRVMISMDKYNNKDKVYTFPRYKEFDTALYSEDYRTLFSTLKFKPSFYATGFYIEENNYYMIYPLPEATYFQAKYLLVSTSHRANDIYFLALFTMLLILIILFVLSFRLFKNFSRPFEEINHKLDNFIKDSMHEINTPLSIININADLFTNKYGDNKYLQRMKSASKTLATIYDDMDYLVKKGRIEHEIKEINISEFIKNRIDYFKGIATLKQIEIKMDISPKLMYRFSKTKLQRIVDNTISNAIKYSYDDTQVKIKVHMKNENIVFSVEDEGLGIEFVERIFSRYYRENQTKGGFGIGLNIVKEIIDEEGIHLDVKSELGVGTIFTYTFPSKTFK</sequence>
<comment type="catalytic activity">
    <reaction evidence="1">
        <text>ATP + protein L-histidine = ADP + protein N-phospho-L-histidine.</text>
        <dbReference type="EC" id="2.7.13.3"/>
    </reaction>
</comment>
<dbReference type="GO" id="GO:0005886">
    <property type="term" value="C:plasma membrane"/>
    <property type="evidence" value="ECO:0007669"/>
    <property type="project" value="TreeGrafter"/>
</dbReference>
<dbReference type="GO" id="GO:0000155">
    <property type="term" value="F:phosphorelay sensor kinase activity"/>
    <property type="evidence" value="ECO:0007669"/>
    <property type="project" value="InterPro"/>
</dbReference>
<feature type="domain" description="Histidine kinase" evidence="8">
    <location>
        <begin position="189"/>
        <end position="393"/>
    </location>
</feature>